<feature type="domain" description="Heme haloperoxidase family profile" evidence="9">
    <location>
        <begin position="39"/>
        <end position="240"/>
    </location>
</feature>
<keyword evidence="6" id="KW-0408">Iron</keyword>
<dbReference type="Pfam" id="PF01328">
    <property type="entry name" value="Peroxidase_2"/>
    <property type="match status" value="1"/>
</dbReference>
<keyword evidence="3" id="KW-0349">Heme</keyword>
<evidence type="ECO:0000256" key="5">
    <source>
        <dbReference type="ARBA" id="ARBA00023002"/>
    </source>
</evidence>
<keyword evidence="8" id="KW-0732">Signal</keyword>
<accession>A0ABR3EYE8</accession>
<protein>
    <recommendedName>
        <fullName evidence="9">Heme haloperoxidase family profile domain-containing protein</fullName>
    </recommendedName>
</protein>
<dbReference type="EMBL" id="JBAHYK010001455">
    <property type="protein sequence ID" value="KAL0567956.1"/>
    <property type="molecule type" value="Genomic_DNA"/>
</dbReference>
<dbReference type="Gene3D" id="1.10.489.10">
    <property type="entry name" value="Chloroperoxidase-like"/>
    <property type="match status" value="1"/>
</dbReference>
<keyword evidence="11" id="KW-1185">Reference proteome</keyword>
<evidence type="ECO:0000256" key="2">
    <source>
        <dbReference type="ARBA" id="ARBA00022559"/>
    </source>
</evidence>
<dbReference type="PANTHER" id="PTHR33577">
    <property type="entry name" value="STERIGMATOCYSTIN BIOSYNTHESIS PEROXIDASE STCC-RELATED"/>
    <property type="match status" value="1"/>
</dbReference>
<dbReference type="InterPro" id="IPR000028">
    <property type="entry name" value="Chloroperoxidase"/>
</dbReference>
<gene>
    <name evidence="10" type="ORF">V5O48_014036</name>
</gene>
<organism evidence="10 11">
    <name type="scientific">Marasmius crinis-equi</name>
    <dbReference type="NCBI Taxonomy" id="585013"/>
    <lineage>
        <taxon>Eukaryota</taxon>
        <taxon>Fungi</taxon>
        <taxon>Dikarya</taxon>
        <taxon>Basidiomycota</taxon>
        <taxon>Agaricomycotina</taxon>
        <taxon>Agaricomycetes</taxon>
        <taxon>Agaricomycetidae</taxon>
        <taxon>Agaricales</taxon>
        <taxon>Marasmiineae</taxon>
        <taxon>Marasmiaceae</taxon>
        <taxon>Marasmius</taxon>
    </lineage>
</organism>
<reference evidence="10 11" key="1">
    <citation type="submission" date="2024-02" db="EMBL/GenBank/DDBJ databases">
        <title>A draft genome for the cacao thread blight pathogen Marasmius crinis-equi.</title>
        <authorList>
            <person name="Cohen S.P."/>
            <person name="Baruah I.K."/>
            <person name="Amoako-Attah I."/>
            <person name="Bukari Y."/>
            <person name="Meinhardt L.W."/>
            <person name="Bailey B.A."/>
        </authorList>
    </citation>
    <scope>NUCLEOTIDE SEQUENCE [LARGE SCALE GENOMIC DNA]</scope>
    <source>
        <strain evidence="10 11">GH-76</strain>
    </source>
</reference>
<evidence type="ECO:0000256" key="1">
    <source>
        <dbReference type="ARBA" id="ARBA00001970"/>
    </source>
</evidence>
<dbReference type="PROSITE" id="PS51405">
    <property type="entry name" value="HEME_HALOPEROXIDASE"/>
    <property type="match status" value="1"/>
</dbReference>
<comment type="similarity">
    <text evidence="7">Belongs to the chloroperoxidase family.</text>
</comment>
<comment type="cofactor">
    <cofactor evidence="1">
        <name>heme b</name>
        <dbReference type="ChEBI" id="CHEBI:60344"/>
    </cofactor>
</comment>
<evidence type="ECO:0000259" key="9">
    <source>
        <dbReference type="PROSITE" id="PS51405"/>
    </source>
</evidence>
<feature type="signal peptide" evidence="8">
    <location>
        <begin position="1"/>
        <end position="21"/>
    </location>
</feature>
<keyword evidence="2" id="KW-0575">Peroxidase</keyword>
<dbReference type="PANTHER" id="PTHR33577:SF9">
    <property type="entry name" value="PEROXIDASE STCC"/>
    <property type="match status" value="1"/>
</dbReference>
<sequence length="283" mass="31317">MSFQLLSATLHLLAFSGAVFSGAVVSRQDTEPHDMVDWSQHQFQAPVGGDARGPCPGMNTLANHGFLPRNGSNITIPMAFKAIREGFNMNRDLLVTAAKAGLMASDLDDQFSLFDIGLHGSIEHDASVSRVDINLGDHLSFNESIFTTLANSNPGLDYYNATSAGQVQKARLEDSKAKNPKFRNTIKEFQVRSRESYFYLSTMGDALTGQAPKKFVNILFREERLPLEEGWRMSKVDINRDTHRPVFAAIVKASEWEATPEQCPWLTLAQNAPEDPINEGSIL</sequence>
<evidence type="ECO:0000256" key="8">
    <source>
        <dbReference type="SAM" id="SignalP"/>
    </source>
</evidence>
<evidence type="ECO:0000256" key="4">
    <source>
        <dbReference type="ARBA" id="ARBA00022723"/>
    </source>
</evidence>
<comment type="caution">
    <text evidence="10">The sequence shown here is derived from an EMBL/GenBank/DDBJ whole genome shotgun (WGS) entry which is preliminary data.</text>
</comment>
<evidence type="ECO:0000256" key="7">
    <source>
        <dbReference type="ARBA" id="ARBA00025795"/>
    </source>
</evidence>
<evidence type="ECO:0000313" key="11">
    <source>
        <dbReference type="Proteomes" id="UP001465976"/>
    </source>
</evidence>
<keyword evidence="5" id="KW-0560">Oxidoreductase</keyword>
<name>A0ABR3EYE8_9AGAR</name>
<proteinExistence type="inferred from homology"/>
<evidence type="ECO:0000313" key="10">
    <source>
        <dbReference type="EMBL" id="KAL0567956.1"/>
    </source>
</evidence>
<evidence type="ECO:0000256" key="6">
    <source>
        <dbReference type="ARBA" id="ARBA00023004"/>
    </source>
</evidence>
<dbReference type="InterPro" id="IPR036851">
    <property type="entry name" value="Chloroperoxidase-like_sf"/>
</dbReference>
<keyword evidence="4" id="KW-0479">Metal-binding</keyword>
<evidence type="ECO:0000256" key="3">
    <source>
        <dbReference type="ARBA" id="ARBA00022617"/>
    </source>
</evidence>
<dbReference type="SUPFAM" id="SSF47571">
    <property type="entry name" value="Cloroperoxidase"/>
    <property type="match status" value="1"/>
</dbReference>
<dbReference type="Proteomes" id="UP001465976">
    <property type="component" value="Unassembled WGS sequence"/>
</dbReference>
<feature type="chain" id="PRO_5046577246" description="Heme haloperoxidase family profile domain-containing protein" evidence="8">
    <location>
        <begin position="22"/>
        <end position="283"/>
    </location>
</feature>